<evidence type="ECO:0000256" key="3">
    <source>
        <dbReference type="RuleBase" id="RU003694"/>
    </source>
</evidence>
<feature type="domain" description="Ketosynthase family 3 (KS3)" evidence="4">
    <location>
        <begin position="8"/>
        <end position="404"/>
    </location>
</feature>
<organism evidence="5 6">
    <name type="scientific">Danxiaibacter flavus</name>
    <dbReference type="NCBI Taxonomy" id="3049108"/>
    <lineage>
        <taxon>Bacteria</taxon>
        <taxon>Pseudomonadati</taxon>
        <taxon>Bacteroidota</taxon>
        <taxon>Chitinophagia</taxon>
        <taxon>Chitinophagales</taxon>
        <taxon>Chitinophagaceae</taxon>
        <taxon>Danxiaibacter</taxon>
    </lineage>
</organism>
<dbReference type="PROSITE" id="PS52004">
    <property type="entry name" value="KS3_2"/>
    <property type="match status" value="1"/>
</dbReference>
<dbReference type="InterPro" id="IPR016039">
    <property type="entry name" value="Thiolase-like"/>
</dbReference>
<dbReference type="Pfam" id="PF00109">
    <property type="entry name" value="ketoacyl-synt"/>
    <property type="match status" value="1"/>
</dbReference>
<dbReference type="RefSeq" id="WP_369329518.1">
    <property type="nucleotide sequence ID" value="NZ_JAULBC010000003.1"/>
</dbReference>
<dbReference type="InterPro" id="IPR014030">
    <property type="entry name" value="Ketoacyl_synth_N"/>
</dbReference>
<dbReference type="SMART" id="SM00825">
    <property type="entry name" value="PKS_KS"/>
    <property type="match status" value="1"/>
</dbReference>
<dbReference type="PANTHER" id="PTHR11712:SF320">
    <property type="entry name" value="BETA-KETOACYL SYNTHASE"/>
    <property type="match status" value="1"/>
</dbReference>
<name>A0ABV3ZG95_9BACT</name>
<proteinExistence type="inferred from homology"/>
<evidence type="ECO:0000256" key="1">
    <source>
        <dbReference type="ARBA" id="ARBA00008467"/>
    </source>
</evidence>
<dbReference type="Pfam" id="PF02801">
    <property type="entry name" value="Ketoacyl-synt_C"/>
    <property type="match status" value="1"/>
</dbReference>
<protein>
    <submittedName>
        <fullName evidence="5">Beta-ketoacyl-[acyl-carrier-protein] synthase family protein</fullName>
        <ecNumber evidence="5">2.3.1.-</ecNumber>
    </submittedName>
</protein>
<gene>
    <name evidence="5" type="ORF">QTN47_11430</name>
</gene>
<comment type="similarity">
    <text evidence="1 3">Belongs to the thiolase-like superfamily. Beta-ketoacyl-ACP synthases family.</text>
</comment>
<dbReference type="InterPro" id="IPR014031">
    <property type="entry name" value="Ketoacyl_synth_C"/>
</dbReference>
<dbReference type="GO" id="GO:0016746">
    <property type="term" value="F:acyltransferase activity"/>
    <property type="evidence" value="ECO:0007669"/>
    <property type="project" value="UniProtKB-KW"/>
</dbReference>
<sequence>MERNTNIHTPVYIAGVGIISPIGNNVAECLQSLESGNAGMGPMKYLSSFYSGEIPVAEVKMSNDELAAVAGASNKTSRTALLSMIAAREALLDADIDNIESLRTGFVSANTVGGMDKTENFFVDFLKDPQKGRLRDVVNHECGKVTEIAADALGIRSYISTISTACSSSANAIFYGARLIKHNMLDVVIAGGTDSMTKFTLNGFNTLMILDRGFCKPFDDNRQGLNLGEGAGYVVLVSQKVADSLSKRAYCQLSGYANRNDAYHQTASSPDGRGSYAAMSAALQMSGLQPYDIDYINLHGTGTNNNDLAEGTAVQRLFDPHYPKMSSTKSFTGHTLGASGGVEAVFSALAIKYGLIYPNLRLQTPMHEFPFKPETSLLKGESVNHVMSNSFGFGGNCSSLVFSKIAG</sequence>
<dbReference type="EC" id="2.3.1.-" evidence="5"/>
<dbReference type="Proteomes" id="UP001560573">
    <property type="component" value="Unassembled WGS sequence"/>
</dbReference>
<dbReference type="CDD" id="cd00834">
    <property type="entry name" value="KAS_I_II"/>
    <property type="match status" value="1"/>
</dbReference>
<accession>A0ABV3ZG95</accession>
<evidence type="ECO:0000259" key="4">
    <source>
        <dbReference type="PROSITE" id="PS52004"/>
    </source>
</evidence>
<dbReference type="InterPro" id="IPR020841">
    <property type="entry name" value="PKS_Beta-ketoAc_synthase_dom"/>
</dbReference>
<reference evidence="5 6" key="1">
    <citation type="submission" date="2023-07" db="EMBL/GenBank/DDBJ databases">
        <authorList>
            <person name="Lian W.-H."/>
        </authorList>
    </citation>
    <scope>NUCLEOTIDE SEQUENCE [LARGE SCALE GENOMIC DNA]</scope>
    <source>
        <strain evidence="5 6">SYSU DXS3180</strain>
    </source>
</reference>
<keyword evidence="5" id="KW-0012">Acyltransferase</keyword>
<dbReference type="PANTHER" id="PTHR11712">
    <property type="entry name" value="POLYKETIDE SYNTHASE-RELATED"/>
    <property type="match status" value="1"/>
</dbReference>
<dbReference type="EMBL" id="JAULBC010000003">
    <property type="protein sequence ID" value="MEX6688111.1"/>
    <property type="molecule type" value="Genomic_DNA"/>
</dbReference>
<evidence type="ECO:0000313" key="5">
    <source>
        <dbReference type="EMBL" id="MEX6688111.1"/>
    </source>
</evidence>
<evidence type="ECO:0000256" key="2">
    <source>
        <dbReference type="ARBA" id="ARBA00022679"/>
    </source>
</evidence>
<dbReference type="SUPFAM" id="SSF53901">
    <property type="entry name" value="Thiolase-like"/>
    <property type="match status" value="2"/>
</dbReference>
<keyword evidence="6" id="KW-1185">Reference proteome</keyword>
<keyword evidence="2 3" id="KW-0808">Transferase</keyword>
<comment type="caution">
    <text evidence="5">The sequence shown here is derived from an EMBL/GenBank/DDBJ whole genome shotgun (WGS) entry which is preliminary data.</text>
</comment>
<dbReference type="Gene3D" id="3.40.47.10">
    <property type="match status" value="1"/>
</dbReference>
<evidence type="ECO:0000313" key="6">
    <source>
        <dbReference type="Proteomes" id="UP001560573"/>
    </source>
</evidence>
<dbReference type="InterPro" id="IPR000794">
    <property type="entry name" value="Beta-ketoacyl_synthase"/>
</dbReference>